<accession>E5AMR9</accession>
<keyword evidence="1" id="KW-0812">Transmembrane</keyword>
<feature type="transmembrane region" description="Helical" evidence="1">
    <location>
        <begin position="12"/>
        <end position="28"/>
    </location>
</feature>
<keyword evidence="1" id="KW-0472">Membrane</keyword>
<dbReference type="AlphaFoldDB" id="E5AMR9"/>
<dbReference type="HOGENOM" id="CLU_099769_0_0_4"/>
<dbReference type="eggNOG" id="COG3819">
    <property type="taxonomic scope" value="Bacteria"/>
</dbReference>
<dbReference type="EMBL" id="FR687359">
    <property type="protein sequence ID" value="CBW76301.1"/>
    <property type="molecule type" value="Genomic_DNA"/>
</dbReference>
<evidence type="ECO:0000313" key="3">
    <source>
        <dbReference type="Proteomes" id="UP000007437"/>
    </source>
</evidence>
<dbReference type="Pfam" id="PF06149">
    <property type="entry name" value="DUF969"/>
    <property type="match status" value="1"/>
</dbReference>
<organism evidence="2 3">
    <name type="scientific">Mycetohabitans rhizoxinica (strain DSM 19002 / CIP 109453 / HKI 454)</name>
    <name type="common">Paraburkholderia rhizoxinica</name>
    <dbReference type="NCBI Taxonomy" id="882378"/>
    <lineage>
        <taxon>Bacteria</taxon>
        <taxon>Pseudomonadati</taxon>
        <taxon>Pseudomonadota</taxon>
        <taxon>Betaproteobacteria</taxon>
        <taxon>Burkholderiales</taxon>
        <taxon>Burkholderiaceae</taxon>
        <taxon>Mycetohabitans</taxon>
    </lineage>
</organism>
<gene>
    <name evidence="2" type="ordered locus">RBRH_02738</name>
</gene>
<name>E5AMR9_MYCRK</name>
<evidence type="ECO:0000256" key="1">
    <source>
        <dbReference type="SAM" id="Phobius"/>
    </source>
</evidence>
<dbReference type="InterPro" id="IPR010374">
    <property type="entry name" value="DUF969"/>
</dbReference>
<protein>
    <submittedName>
        <fullName evidence="2">Permease</fullName>
    </submittedName>
</protein>
<feature type="transmembrane region" description="Helical" evidence="1">
    <location>
        <begin position="169"/>
        <end position="191"/>
    </location>
</feature>
<dbReference type="STRING" id="882378.RBRH_02738"/>
<reference evidence="2 3" key="1">
    <citation type="journal article" date="2011" name="J. Bacteriol.">
        <title>Complete genome sequence of Burkholderia rhizoxinica, an endosymbiont of Rhizopus microsporus.</title>
        <authorList>
            <person name="Lackner G."/>
            <person name="Moebius N."/>
            <person name="Partida-Martinez L."/>
            <person name="Hertweck C."/>
        </authorList>
    </citation>
    <scope>NUCLEOTIDE SEQUENCE [LARGE SCALE GENOMIC DNA]</scope>
    <source>
        <strain evidence="3">DSM 19002 / CIP 109453 / HKI 454</strain>
    </source>
</reference>
<dbReference type="Proteomes" id="UP000007437">
    <property type="component" value="Chromosome"/>
</dbReference>
<feature type="transmembrane region" description="Helical" evidence="1">
    <location>
        <begin position="203"/>
        <end position="224"/>
    </location>
</feature>
<dbReference type="KEGG" id="brh:RBRH_02738"/>
<sequence>MPIGDLMQTTLNLWPLLGVAVIIAGFVLRFNPMLVVTAAAIVTATAAHYPPAKILAEIGIGFVKTRNLPLIILLPLAVIGLLERHGLRERAHQWIAGIKSATAGRLLIVYLFVREVTAAVGLTGLGGHPQMVRPLIAPMAEGAAQTRYGALADAVRYKLRAFSAATDNVGLFFGEDVFVAFGAIVLMTTFLHEAGIDVMPLHVALWGIPTAICAFLIHGTRLYLLDRSLDRELLTQPSDTGAHPNQPSGEQA</sequence>
<proteinExistence type="predicted"/>
<evidence type="ECO:0000313" key="2">
    <source>
        <dbReference type="EMBL" id="CBW76301.1"/>
    </source>
</evidence>
<keyword evidence="1" id="KW-1133">Transmembrane helix</keyword>